<proteinExistence type="predicted"/>
<evidence type="ECO:0000313" key="1">
    <source>
        <dbReference type="EMBL" id="OMJ82602.1"/>
    </source>
</evidence>
<dbReference type="EMBL" id="MPUH01000334">
    <property type="protein sequence ID" value="OMJ82602.1"/>
    <property type="molecule type" value="Genomic_DNA"/>
</dbReference>
<reference evidence="1 2" key="1">
    <citation type="submission" date="2016-11" db="EMBL/GenBank/DDBJ databases">
        <title>The macronuclear genome of Stentor coeruleus: a giant cell with tiny introns.</title>
        <authorList>
            <person name="Slabodnick M."/>
            <person name="Ruby J.G."/>
            <person name="Reiff S.B."/>
            <person name="Swart E.C."/>
            <person name="Gosai S."/>
            <person name="Prabakaran S."/>
            <person name="Witkowska E."/>
            <person name="Larue G.E."/>
            <person name="Fisher S."/>
            <person name="Freeman R.M."/>
            <person name="Gunawardena J."/>
            <person name="Chu W."/>
            <person name="Stover N.A."/>
            <person name="Gregory B.D."/>
            <person name="Nowacki M."/>
            <person name="Derisi J."/>
            <person name="Roy S.W."/>
            <person name="Marshall W.F."/>
            <person name="Sood P."/>
        </authorList>
    </citation>
    <scope>NUCLEOTIDE SEQUENCE [LARGE SCALE GENOMIC DNA]</scope>
    <source>
        <strain evidence="1">WM001</strain>
    </source>
</reference>
<protein>
    <submittedName>
        <fullName evidence="1">Uncharacterized protein</fullName>
    </submittedName>
</protein>
<gene>
    <name evidence="1" type="ORF">SteCoe_16648</name>
</gene>
<organism evidence="1 2">
    <name type="scientific">Stentor coeruleus</name>
    <dbReference type="NCBI Taxonomy" id="5963"/>
    <lineage>
        <taxon>Eukaryota</taxon>
        <taxon>Sar</taxon>
        <taxon>Alveolata</taxon>
        <taxon>Ciliophora</taxon>
        <taxon>Postciliodesmatophora</taxon>
        <taxon>Heterotrichea</taxon>
        <taxon>Heterotrichida</taxon>
        <taxon>Stentoridae</taxon>
        <taxon>Stentor</taxon>
    </lineage>
</organism>
<comment type="caution">
    <text evidence="1">The sequence shown here is derived from an EMBL/GenBank/DDBJ whole genome shotgun (WGS) entry which is preliminary data.</text>
</comment>
<evidence type="ECO:0000313" key="2">
    <source>
        <dbReference type="Proteomes" id="UP000187209"/>
    </source>
</evidence>
<dbReference type="Proteomes" id="UP000187209">
    <property type="component" value="Unassembled WGS sequence"/>
</dbReference>
<accession>A0A1R2C0Q3</accession>
<name>A0A1R2C0Q3_9CILI</name>
<dbReference type="AlphaFoldDB" id="A0A1R2C0Q3"/>
<keyword evidence="2" id="KW-1185">Reference proteome</keyword>
<sequence>MGNSLEASSEIFEETFVNGDAELLNSVEEMLEPLAGEAIVSNFASGLKNMLEVIAVGSLATMQVIKYNLSDDSADSDSEDLDINLKKSTDSLPHEFSKL</sequence>